<dbReference type="Gene3D" id="3.40.1360.10">
    <property type="match status" value="1"/>
</dbReference>
<protein>
    <recommendedName>
        <fullName evidence="1">Wadjet protein JetD C-terminal domain-containing protein</fullName>
    </recommendedName>
</protein>
<comment type="caution">
    <text evidence="2">The sequence shown here is derived from an EMBL/GenBank/DDBJ whole genome shotgun (WGS) entry which is preliminary data.</text>
</comment>
<dbReference type="Pfam" id="PF09983">
    <property type="entry name" value="JetD_C"/>
    <property type="match status" value="1"/>
</dbReference>
<sequence>MDDRRSESSAPLRRGVPLLVSTDQGRAEIYLRDIPEGTKAVTVPRSGVDGPRVPLDRKRRINPAEVDLVAKAPVPAFAPPPELTRTELIKVLRTKAFRQWSSTQKDFGERAWDIMTALVRAGGIALRCDVVNGLDYVPKSWRLTQPWADLAEDQLDELLGRADPDIVRAELARLMEAVPELAHECGLLLAFPEGSRLAVPAASCTGTDRWTVYDAAVRAASVWWPRTASGERMTAKELAAVALRGSKNWSTARMQAFANLIGTPFDLAVDQSDTEVRLRGPLVWSVGGVAADATRGRPWISLPANGVQLLGVVECDAIGIFLIENEDTFERICTKTDLSRDWLLIWGQGYASTALASLLRSFQDLPLAAWCDLDAHGIQILTDLTDRVGRPIRPVAMEPSLFERGVKYIQKPEKQNANLQLAERLTSTAPVPLRPLAAAIVQAKGAGCEQESLYPHVIPHLRTLLLETHS</sequence>
<organism evidence="2 3">
    <name type="scientific">Actinomadura miaoliensis</name>
    <dbReference type="NCBI Taxonomy" id="430685"/>
    <lineage>
        <taxon>Bacteria</taxon>
        <taxon>Bacillati</taxon>
        <taxon>Actinomycetota</taxon>
        <taxon>Actinomycetes</taxon>
        <taxon>Streptosporangiales</taxon>
        <taxon>Thermomonosporaceae</taxon>
        <taxon>Actinomadura</taxon>
    </lineage>
</organism>
<dbReference type="SUPFAM" id="SSF56726">
    <property type="entry name" value="DNA topoisomerase IV, alpha subunit"/>
    <property type="match status" value="1"/>
</dbReference>
<feature type="domain" description="Wadjet protein JetD C-terminal" evidence="1">
    <location>
        <begin position="310"/>
        <end position="430"/>
    </location>
</feature>
<evidence type="ECO:0000259" key="1">
    <source>
        <dbReference type="Pfam" id="PF09983"/>
    </source>
</evidence>
<name>A0ABP7UV13_9ACTN</name>
<reference evidence="3" key="1">
    <citation type="journal article" date="2019" name="Int. J. Syst. Evol. Microbiol.">
        <title>The Global Catalogue of Microorganisms (GCM) 10K type strain sequencing project: providing services to taxonomists for standard genome sequencing and annotation.</title>
        <authorList>
            <consortium name="The Broad Institute Genomics Platform"/>
            <consortium name="The Broad Institute Genome Sequencing Center for Infectious Disease"/>
            <person name="Wu L."/>
            <person name="Ma J."/>
        </authorList>
    </citation>
    <scope>NUCLEOTIDE SEQUENCE [LARGE SCALE GENOMIC DNA]</scope>
    <source>
        <strain evidence="3">JCM 16702</strain>
    </source>
</reference>
<keyword evidence="3" id="KW-1185">Reference proteome</keyword>
<dbReference type="EMBL" id="BAAAZG010000001">
    <property type="protein sequence ID" value="GAA4053591.1"/>
    <property type="molecule type" value="Genomic_DNA"/>
</dbReference>
<gene>
    <name evidence="2" type="ORF">GCM10022214_00090</name>
</gene>
<evidence type="ECO:0000313" key="3">
    <source>
        <dbReference type="Proteomes" id="UP001500683"/>
    </source>
</evidence>
<dbReference type="InterPro" id="IPR036078">
    <property type="entry name" value="Spo11/TopoVI_A_sf"/>
</dbReference>
<evidence type="ECO:0000313" key="2">
    <source>
        <dbReference type="EMBL" id="GAA4053591.1"/>
    </source>
</evidence>
<accession>A0ABP7UV13</accession>
<dbReference type="Proteomes" id="UP001500683">
    <property type="component" value="Unassembled WGS sequence"/>
</dbReference>
<dbReference type="InterPro" id="IPR024534">
    <property type="entry name" value="JetD_C"/>
</dbReference>
<proteinExistence type="predicted"/>